<reference evidence="2 3" key="1">
    <citation type="submission" date="2023-03" db="EMBL/GenBank/DDBJ databases">
        <title>YIM 133296 draft genome.</title>
        <authorList>
            <person name="Xiong L."/>
        </authorList>
    </citation>
    <scope>NUCLEOTIDE SEQUENCE [LARGE SCALE GENOMIC DNA]</scope>
    <source>
        <strain evidence="2 3">YIM 133296</strain>
    </source>
</reference>
<comment type="caution">
    <text evidence="2">The sequence shown here is derived from an EMBL/GenBank/DDBJ whole genome shotgun (WGS) entry which is preliminary data.</text>
</comment>
<evidence type="ECO:0000313" key="2">
    <source>
        <dbReference type="EMBL" id="MDF8266382.1"/>
    </source>
</evidence>
<gene>
    <name evidence="2" type="ORF">P4R38_19200</name>
</gene>
<dbReference type="Gene3D" id="3.40.710.10">
    <property type="entry name" value="DD-peptidase/beta-lactamase superfamily"/>
    <property type="match status" value="1"/>
</dbReference>
<keyword evidence="2" id="KW-0378">Hydrolase</keyword>
<feature type="domain" description="Beta-lactamase-related" evidence="1">
    <location>
        <begin position="9"/>
        <end position="345"/>
    </location>
</feature>
<dbReference type="Proteomes" id="UP001528912">
    <property type="component" value="Unassembled WGS sequence"/>
</dbReference>
<dbReference type="PANTHER" id="PTHR43283">
    <property type="entry name" value="BETA-LACTAMASE-RELATED"/>
    <property type="match status" value="1"/>
</dbReference>
<dbReference type="RefSeq" id="WP_277193576.1">
    <property type="nucleotide sequence ID" value="NZ_JAROAV010000055.1"/>
</dbReference>
<dbReference type="PANTHER" id="PTHR43283:SF3">
    <property type="entry name" value="BETA-LACTAMASE FAMILY PROTEIN (AFU_ORTHOLOGUE AFUA_5G07500)"/>
    <property type="match status" value="1"/>
</dbReference>
<dbReference type="GO" id="GO:0016787">
    <property type="term" value="F:hydrolase activity"/>
    <property type="evidence" value="ECO:0007669"/>
    <property type="project" value="UniProtKB-KW"/>
</dbReference>
<sequence>MQRSRRITDALDPLVQQGHLPGYAFAVRERGVLHEGRGGVVDLESGAPVTASTAFRIASLSKLVGAVVTLQQVDAGRLALDDPIGRWLPELAHPIGPDGQPARVAITIRHLLTMTSGWGVLYGGEDRQAEALAERGIAPGASAPPIAPETYLSRLAEVPLAAQPGEVWRYHTSSDVLSILLERLTGSSNDDLVQQGVVQPLGLGLLSFEDAGEVATWYESGPDGLVRGQAGAPGFRSFGNGLVTRPADYLRVLEEVASERPTILRPESARAIRSPQISEEQRRAAAPVIDPWTSYGWQVSVNVEDTPAHGRAGTFGWSGGTGCVAGADPASDVAGVYLGTRAMGGPTGSREFDAFWDAVYA</sequence>
<evidence type="ECO:0000259" key="1">
    <source>
        <dbReference type="Pfam" id="PF00144"/>
    </source>
</evidence>
<dbReference type="Pfam" id="PF00144">
    <property type="entry name" value="Beta-lactamase"/>
    <property type="match status" value="1"/>
</dbReference>
<accession>A0ABT6CDM3</accession>
<dbReference type="InterPro" id="IPR050789">
    <property type="entry name" value="Diverse_Enzym_Activities"/>
</dbReference>
<dbReference type="EMBL" id="JAROAV010000055">
    <property type="protein sequence ID" value="MDF8266382.1"/>
    <property type="molecule type" value="Genomic_DNA"/>
</dbReference>
<keyword evidence="3" id="KW-1185">Reference proteome</keyword>
<protein>
    <submittedName>
        <fullName evidence="2">Serine hydrolase</fullName>
    </submittedName>
</protein>
<dbReference type="InterPro" id="IPR001466">
    <property type="entry name" value="Beta-lactam-related"/>
</dbReference>
<organism evidence="2 3">
    <name type="scientific">Luteipulveratus flavus</name>
    <dbReference type="NCBI Taxonomy" id="3031728"/>
    <lineage>
        <taxon>Bacteria</taxon>
        <taxon>Bacillati</taxon>
        <taxon>Actinomycetota</taxon>
        <taxon>Actinomycetes</taxon>
        <taxon>Micrococcales</taxon>
        <taxon>Dermacoccaceae</taxon>
        <taxon>Luteipulveratus</taxon>
    </lineage>
</organism>
<dbReference type="SUPFAM" id="SSF56601">
    <property type="entry name" value="beta-lactamase/transpeptidase-like"/>
    <property type="match status" value="1"/>
</dbReference>
<dbReference type="InterPro" id="IPR012338">
    <property type="entry name" value="Beta-lactam/transpept-like"/>
</dbReference>
<proteinExistence type="predicted"/>
<evidence type="ECO:0000313" key="3">
    <source>
        <dbReference type="Proteomes" id="UP001528912"/>
    </source>
</evidence>
<name>A0ABT6CDM3_9MICO</name>